<dbReference type="InterPro" id="IPR050902">
    <property type="entry name" value="ABC_Transporter_SBP"/>
</dbReference>
<evidence type="ECO:0000256" key="2">
    <source>
        <dbReference type="SAM" id="SignalP"/>
    </source>
</evidence>
<reference evidence="4 5" key="1">
    <citation type="submission" date="2023-04" db="EMBL/GenBank/DDBJ databases">
        <title>Genome Sequence of Selenomonas sputigena ATCC 33150.</title>
        <authorList>
            <person name="Miller D.P."/>
            <person name="Anvari S."/>
            <person name="Polson S.W."/>
            <person name="Macdonald M."/>
            <person name="Mcdowell J.V."/>
        </authorList>
    </citation>
    <scope>NUCLEOTIDE SEQUENCE [LARGE SCALE GENOMIC DNA]</scope>
    <source>
        <strain evidence="4 5">ATCC 33150</strain>
    </source>
</reference>
<gene>
    <name evidence="4" type="ORF">QCO44_00405</name>
</gene>
<protein>
    <submittedName>
        <fullName evidence="4">ABC transporter substrate-binding protein</fullName>
    </submittedName>
</protein>
<dbReference type="PROSITE" id="PS51257">
    <property type="entry name" value="PROKAR_LIPOPROTEIN"/>
    <property type="match status" value="1"/>
</dbReference>
<dbReference type="PANTHER" id="PTHR30535">
    <property type="entry name" value="VITAMIN B12-BINDING PROTEIN"/>
    <property type="match status" value="1"/>
</dbReference>
<dbReference type="Proteomes" id="UP001559623">
    <property type="component" value="Unassembled WGS sequence"/>
</dbReference>
<evidence type="ECO:0000313" key="5">
    <source>
        <dbReference type="Proteomes" id="UP001559623"/>
    </source>
</evidence>
<keyword evidence="2" id="KW-0732">Signal</keyword>
<dbReference type="Pfam" id="PF01497">
    <property type="entry name" value="Peripla_BP_2"/>
    <property type="match status" value="1"/>
</dbReference>
<dbReference type="Gene3D" id="3.40.50.1980">
    <property type="entry name" value="Nitrogenase molybdenum iron protein domain"/>
    <property type="match status" value="2"/>
</dbReference>
<evidence type="ECO:0000313" key="4">
    <source>
        <dbReference type="EMBL" id="MEX5284110.1"/>
    </source>
</evidence>
<name>A0ABV3X2T5_9FIRM</name>
<dbReference type="SUPFAM" id="SSF53807">
    <property type="entry name" value="Helical backbone' metal receptor"/>
    <property type="match status" value="1"/>
</dbReference>
<organism evidence="4 5">
    <name type="scientific">Selenomonas sputigena</name>
    <dbReference type="NCBI Taxonomy" id="69823"/>
    <lineage>
        <taxon>Bacteria</taxon>
        <taxon>Bacillati</taxon>
        <taxon>Bacillota</taxon>
        <taxon>Negativicutes</taxon>
        <taxon>Selenomonadales</taxon>
        <taxon>Selenomonadaceae</taxon>
        <taxon>Selenomonas</taxon>
    </lineage>
</organism>
<accession>A0ABV3X2T5</accession>
<comment type="caution">
    <text evidence="4">The sequence shown here is derived from an EMBL/GenBank/DDBJ whole genome shotgun (WGS) entry which is preliminary data.</text>
</comment>
<dbReference type="PROSITE" id="PS50983">
    <property type="entry name" value="FE_B12_PBP"/>
    <property type="match status" value="1"/>
</dbReference>
<dbReference type="PANTHER" id="PTHR30535:SF34">
    <property type="entry name" value="MOLYBDATE-BINDING PROTEIN MOLA"/>
    <property type="match status" value="1"/>
</dbReference>
<evidence type="ECO:0000256" key="1">
    <source>
        <dbReference type="ARBA" id="ARBA00008814"/>
    </source>
</evidence>
<dbReference type="EMBL" id="JARVLH010000001">
    <property type="protein sequence ID" value="MEX5284110.1"/>
    <property type="molecule type" value="Genomic_DNA"/>
</dbReference>
<dbReference type="RefSeq" id="WP_368845843.1">
    <property type="nucleotide sequence ID" value="NZ_CP194411.1"/>
</dbReference>
<feature type="chain" id="PRO_5046671963" evidence="2">
    <location>
        <begin position="23"/>
        <end position="318"/>
    </location>
</feature>
<comment type="similarity">
    <text evidence="1">Belongs to the bacterial solute-binding protein 8 family.</text>
</comment>
<proteinExistence type="inferred from homology"/>
<dbReference type="InterPro" id="IPR002491">
    <property type="entry name" value="ABC_transptr_periplasmic_BD"/>
</dbReference>
<keyword evidence="5" id="KW-1185">Reference proteome</keyword>
<evidence type="ECO:0000259" key="3">
    <source>
        <dbReference type="PROSITE" id="PS50983"/>
    </source>
</evidence>
<feature type="domain" description="Fe/B12 periplasmic-binding" evidence="3">
    <location>
        <begin position="57"/>
        <end position="316"/>
    </location>
</feature>
<feature type="signal peptide" evidence="2">
    <location>
        <begin position="1"/>
        <end position="22"/>
    </location>
</feature>
<sequence length="318" mass="34719">MNRVFRMTAVLSFFLLAAALFSGCGGKEAGEASGEKAFAVIKDDMGRDVTLPTKPERIVVLSASFLEPLHAVGGDVVGRPDSKTQMPDYAKDKASVGAVYQIDMEKVLACKPDLVIVNKGMNEKLVPTLEENNIPALVLDMKSYDDVKREVSVFAQVTGEKEKGDALLKEMETKVQDVVARLPKDKKRIAILHSTAQGLSVQLDGSIAGSIAKMLGWDNVASGMTPMEKNPDAAPYSMETLVEQNPEIIFVTSMGKLEEIKQNMEATIAASPAWQSIPAIQKGQVYYLPQDLFLLSPGLRYPEAFETMAKLVYPEVFK</sequence>